<keyword evidence="5 8" id="KW-0863">Zinc-finger</keyword>
<evidence type="ECO:0000313" key="14">
    <source>
        <dbReference type="Proteomes" id="UP001283361"/>
    </source>
</evidence>
<feature type="domain" description="DH" evidence="11">
    <location>
        <begin position="1180"/>
        <end position="1369"/>
    </location>
</feature>
<feature type="compositionally biased region" description="Polar residues" evidence="9">
    <location>
        <begin position="262"/>
        <end position="271"/>
    </location>
</feature>
<feature type="region of interest" description="Disordered" evidence="9">
    <location>
        <begin position="1114"/>
        <end position="1170"/>
    </location>
</feature>
<feature type="compositionally biased region" description="Acidic residues" evidence="9">
    <location>
        <begin position="1161"/>
        <end position="1170"/>
    </location>
</feature>
<evidence type="ECO:0000256" key="3">
    <source>
        <dbReference type="ARBA" id="ARBA00022658"/>
    </source>
</evidence>
<dbReference type="InterPro" id="IPR001849">
    <property type="entry name" value="PH_domain"/>
</dbReference>
<dbReference type="InterPro" id="IPR000306">
    <property type="entry name" value="Znf_FYVE"/>
</dbReference>
<evidence type="ECO:0000256" key="7">
    <source>
        <dbReference type="ARBA" id="ARBA00023212"/>
    </source>
</evidence>
<feature type="compositionally biased region" description="Polar residues" evidence="9">
    <location>
        <begin position="652"/>
        <end position="670"/>
    </location>
</feature>
<dbReference type="Pfam" id="PF01363">
    <property type="entry name" value="FYVE"/>
    <property type="match status" value="1"/>
</dbReference>
<dbReference type="Gene3D" id="1.20.900.10">
    <property type="entry name" value="Dbl homology (DH) domain"/>
    <property type="match status" value="1"/>
</dbReference>
<dbReference type="InterPro" id="IPR035899">
    <property type="entry name" value="DBL_dom_sf"/>
</dbReference>
<feature type="domain" description="PH" evidence="10">
    <location>
        <begin position="1398"/>
        <end position="1491"/>
    </location>
</feature>
<evidence type="ECO:0000259" key="11">
    <source>
        <dbReference type="PROSITE" id="PS50010"/>
    </source>
</evidence>
<evidence type="ECO:0000256" key="2">
    <source>
        <dbReference type="ARBA" id="ARBA00022490"/>
    </source>
</evidence>
<feature type="compositionally biased region" description="Polar residues" evidence="9">
    <location>
        <begin position="1614"/>
        <end position="1623"/>
    </location>
</feature>
<feature type="region of interest" description="Disordered" evidence="9">
    <location>
        <begin position="253"/>
        <end position="521"/>
    </location>
</feature>
<feature type="region of interest" description="Disordered" evidence="9">
    <location>
        <begin position="926"/>
        <end position="1041"/>
    </location>
</feature>
<dbReference type="InterPro" id="IPR051092">
    <property type="entry name" value="FYVE_RhoGEF_PH"/>
</dbReference>
<reference evidence="13" key="1">
    <citation type="journal article" date="2023" name="G3 (Bethesda)">
        <title>A reference genome for the long-term kleptoplast-retaining sea slug Elysia crispata morphotype clarki.</title>
        <authorList>
            <person name="Eastman K.E."/>
            <person name="Pendleton A.L."/>
            <person name="Shaikh M.A."/>
            <person name="Suttiyut T."/>
            <person name="Ogas R."/>
            <person name="Tomko P."/>
            <person name="Gavelis G."/>
            <person name="Widhalm J.R."/>
            <person name="Wisecaver J.H."/>
        </authorList>
    </citation>
    <scope>NUCLEOTIDE SEQUENCE</scope>
    <source>
        <strain evidence="13">ECLA1</strain>
    </source>
</reference>
<dbReference type="PROSITE" id="PS50010">
    <property type="entry name" value="DH_2"/>
    <property type="match status" value="1"/>
</dbReference>
<feature type="compositionally biased region" description="Polar residues" evidence="9">
    <location>
        <begin position="85"/>
        <end position="94"/>
    </location>
</feature>
<dbReference type="InterPro" id="IPR011011">
    <property type="entry name" value="Znf_FYVE_PHD"/>
</dbReference>
<dbReference type="PANTHER" id="PTHR12673">
    <property type="entry name" value="FACIOGENITAL DYSPLASIA PROTEIN"/>
    <property type="match status" value="1"/>
</dbReference>
<dbReference type="SMART" id="SM00325">
    <property type="entry name" value="RhoGEF"/>
    <property type="match status" value="1"/>
</dbReference>
<feature type="compositionally biased region" description="Low complexity" evidence="9">
    <location>
        <begin position="129"/>
        <end position="145"/>
    </location>
</feature>
<dbReference type="SUPFAM" id="SSF48065">
    <property type="entry name" value="DBL homology domain (DH-domain)"/>
    <property type="match status" value="1"/>
</dbReference>
<feature type="region of interest" description="Disordered" evidence="9">
    <location>
        <begin position="1"/>
        <end position="227"/>
    </location>
</feature>
<keyword evidence="14" id="KW-1185">Reference proteome</keyword>
<evidence type="ECO:0000256" key="4">
    <source>
        <dbReference type="ARBA" id="ARBA00022723"/>
    </source>
</evidence>
<evidence type="ECO:0000259" key="12">
    <source>
        <dbReference type="PROSITE" id="PS50178"/>
    </source>
</evidence>
<evidence type="ECO:0000259" key="10">
    <source>
        <dbReference type="PROSITE" id="PS50003"/>
    </source>
</evidence>
<name>A0AAE0ZKE2_9GAST</name>
<proteinExistence type="predicted"/>
<feature type="region of interest" description="Disordered" evidence="9">
    <location>
        <begin position="1071"/>
        <end position="1095"/>
    </location>
</feature>
<dbReference type="GO" id="GO:0005856">
    <property type="term" value="C:cytoskeleton"/>
    <property type="evidence" value="ECO:0007669"/>
    <property type="project" value="UniProtKB-SubCell"/>
</dbReference>
<dbReference type="GO" id="GO:0005737">
    <property type="term" value="C:cytoplasm"/>
    <property type="evidence" value="ECO:0007669"/>
    <property type="project" value="TreeGrafter"/>
</dbReference>
<evidence type="ECO:0000313" key="13">
    <source>
        <dbReference type="EMBL" id="KAK3770960.1"/>
    </source>
</evidence>
<dbReference type="CDD" id="cd13389">
    <property type="entry name" value="PH1_FGD5_FGD6"/>
    <property type="match status" value="1"/>
</dbReference>
<dbReference type="SMART" id="SM00233">
    <property type="entry name" value="PH"/>
    <property type="match status" value="2"/>
</dbReference>
<sequence>MASPPTISLIEETGTDSQRQCLKEASFKKTSVPRTPHKPPVAAKPSRRPAPPPPPPKPQSLKLAISPPTKRPPGFKGKDSVGLENGTTRTTRAVSTEELPSDEESKVEAGPGTSPPQRPPLPTSPPPVQRKGPLSPSSSASLPASFRNQPPKSESKHPPEQIKNSPSLPSVPFQQQTSPHQTCQKDENTNSSLSPGKTSPAKRPKPAVPPKTAHKPKAPIPNVKPPFQSSYELCLEGKLQAKLEISFIDKKDTVQKKDSIAHGQSTANHDSNASEDLCKPSLCMSPGSKVHVPDPPCRSDHVSSLPEASDKCSPLLVTSLDSGAYKPEDLTEHPPKRPPPPLPKNPPRGGLPRKARTSLSKKPPERPAPPKPTPESTLDKDISTDVPLSTTNSKECEAGTEASVEIDIERRSDQENIASDERGVNPQVTCKQATAPKPRPRTSLSIPPKPPEEEKQAEAGSNSEDKDDARADTAGVELEENKREAGHSDSSTPVVKSLAECGKTSEPVPAQEDCPNKSFSQPELELDYVEVYRGEDGERSLRSINSASATELNCLKTAKECDISASASRGSISAKSLDALEPEPTCGMLKEIEDLLNKKLEDFDQASVEAEAKESPCLKLVDNGSISGHSSPVRPPRPKHQASLALRKGSFDSLSLKSPNGSHESLTSLGTERKVAPPKPKRTSTPRVSRSHSDVSGLRSPIVHSPEGEGFSGKFPQLQSDGKPYLPPRSESLRKNDSLISGRESPPPLPPRNRSRTAIETFLSSPHTEAPPLPERVSLISPSLSESVSLNHCASDQQDQEDMKSHRNSGPPGLTTVAAGEGLQNTDIFSSRTSPVPRPTRKAPPPPPNSRPRRSATLGPSDAKHLSAFEASDNMEKVRKSTSSEEPDYHEIPPEGLMGRSASPPPRLPPRVIRSKSLCSKEVAAVEISLSEPTALKGKDKKGSSLERRISLKSKNKKEEEQSRERKAKTALIQRVTQGLGLKKTFRKSKSPESLSSKTSDSSSEIEVEGPLSPPVDQSEGNLRIESCEKEGNPLQGSNSVQSDMEASFRYENGSHIAQMSNIEKPVTVQVCNTESDQPEEKESELPSPAMERLGMEDLESEVMSALSSGCINSNLGQDLASESKERPRSYRSTSTSSEREAGEEGQEEQDGEALSSASDSEPEPEEDKEEIYAIRKAKKVYFIAKEIMSSEGVFVDVLKLLNVDFRVHISNATEKLGQPVIATTIMNKILAYLPQLQDFNEYLLRDLTDRIKNWEDNPRLADIFVQKGPFLKLYSSYIRNFETSTATLDEATKKHPQFAAALKEFEMSPRCANLALKHYMLKPIQRIPQYKLLLQDYLKQLSPASVDFKDTLTALNIVSEVADHANESMRHGDNVHKLLEIQRSLVGSFEVIQPGRVLIMQGELEKVSRKEMQPRMFFLFSDVLLYTTPVTTGNKINNILPLIGMKVISPKLEDHENEFNIISVQRSFTLCASTPELKQQWVDSLQKAIEENAKRHNTFEAVKQGPQTSLSDKDFVLGHKAPLWVPDARVTMCMLCLVEFTLTWRRHHCRSCGRIICAQCSQNKAPLRYLKYKPSRVCDECFDKLKEVVIKEVANEKNKKKKRSSISAEEDSNTSITDDGPSTSFAVDGIDGEGADQAVNAQNAAAEHQESGLTLHNLLGRFTKIRSSNTRQQRMSGNLRPSVLREVHANDEGSDMSGYLYTFKSRKWKKMWFVVKGQVLYTYRASADMAAVESMPLLGYEVSEFETVFEGTEPGLLIELRHQNNQPLTSRASKSLSGADRAIQRTVLKTESAAATSKWVAALRQASQT</sequence>
<comment type="subcellular location">
    <subcellularLocation>
        <location evidence="1">Cytoplasm</location>
        <location evidence="1">Cytoskeleton</location>
    </subcellularLocation>
</comment>
<evidence type="ECO:0000256" key="5">
    <source>
        <dbReference type="ARBA" id="ARBA00022771"/>
    </source>
</evidence>
<dbReference type="SUPFAM" id="SSF50729">
    <property type="entry name" value="PH domain-like"/>
    <property type="match status" value="2"/>
</dbReference>
<dbReference type="SMART" id="SM00064">
    <property type="entry name" value="FYVE"/>
    <property type="match status" value="1"/>
</dbReference>
<evidence type="ECO:0000256" key="9">
    <source>
        <dbReference type="SAM" id="MobiDB-lite"/>
    </source>
</evidence>
<feature type="compositionally biased region" description="Basic and acidic residues" evidence="9">
    <location>
        <begin position="407"/>
        <end position="423"/>
    </location>
</feature>
<feature type="compositionally biased region" description="Basic and acidic residues" evidence="9">
    <location>
        <begin position="937"/>
        <end position="950"/>
    </location>
</feature>
<dbReference type="Proteomes" id="UP001283361">
    <property type="component" value="Unassembled WGS sequence"/>
</dbReference>
<feature type="compositionally biased region" description="Pro residues" evidence="9">
    <location>
        <begin position="48"/>
        <end position="58"/>
    </location>
</feature>
<dbReference type="InterPro" id="IPR000219">
    <property type="entry name" value="DH_dom"/>
</dbReference>
<dbReference type="InterPro" id="IPR017455">
    <property type="entry name" value="Znf_FYVE-rel"/>
</dbReference>
<organism evidence="13 14">
    <name type="scientific">Elysia crispata</name>
    <name type="common">lettuce slug</name>
    <dbReference type="NCBI Taxonomy" id="231223"/>
    <lineage>
        <taxon>Eukaryota</taxon>
        <taxon>Metazoa</taxon>
        <taxon>Spiralia</taxon>
        <taxon>Lophotrochozoa</taxon>
        <taxon>Mollusca</taxon>
        <taxon>Gastropoda</taxon>
        <taxon>Heterobranchia</taxon>
        <taxon>Euthyneura</taxon>
        <taxon>Panpulmonata</taxon>
        <taxon>Sacoglossa</taxon>
        <taxon>Placobranchoidea</taxon>
        <taxon>Plakobranchidae</taxon>
        <taxon>Elysia</taxon>
    </lineage>
</organism>
<dbReference type="Pfam" id="PF00169">
    <property type="entry name" value="PH"/>
    <property type="match status" value="2"/>
</dbReference>
<protein>
    <recommendedName>
        <fullName evidence="15">FYVE, RhoGEF and PH domain-containing protein 6</fullName>
    </recommendedName>
</protein>
<feature type="region of interest" description="Disordered" evidence="9">
    <location>
        <begin position="1600"/>
        <end position="1623"/>
    </location>
</feature>
<gene>
    <name evidence="13" type="ORF">RRG08_029050</name>
</gene>
<feature type="compositionally biased region" description="Low complexity" evidence="9">
    <location>
        <begin position="778"/>
        <end position="790"/>
    </location>
</feature>
<dbReference type="InterPro" id="IPR011993">
    <property type="entry name" value="PH-like_dom_sf"/>
</dbReference>
<evidence type="ECO:0008006" key="15">
    <source>
        <dbReference type="Google" id="ProtNLM"/>
    </source>
</evidence>
<evidence type="ECO:0000256" key="8">
    <source>
        <dbReference type="PROSITE-ProRule" id="PRU00091"/>
    </source>
</evidence>
<feature type="compositionally biased region" description="Pro residues" evidence="9">
    <location>
        <begin position="337"/>
        <end position="346"/>
    </location>
</feature>
<keyword evidence="4" id="KW-0479">Metal-binding</keyword>
<feature type="domain" description="FYVE-type" evidence="12">
    <location>
        <begin position="1528"/>
        <end position="1587"/>
    </location>
</feature>
<dbReference type="PANTHER" id="PTHR12673:SF267">
    <property type="entry name" value="PROTEIN CBG10230"/>
    <property type="match status" value="1"/>
</dbReference>
<keyword evidence="6" id="KW-0862">Zinc</keyword>
<dbReference type="Gene3D" id="2.30.29.30">
    <property type="entry name" value="Pleckstrin-homology domain (PH domain)/Phosphotyrosine-binding domain (PTB)"/>
    <property type="match status" value="2"/>
</dbReference>
<feature type="compositionally biased region" description="Basic and acidic residues" evidence="9">
    <location>
        <begin position="874"/>
        <end position="893"/>
    </location>
</feature>
<accession>A0AAE0ZKE2</accession>
<feature type="compositionally biased region" description="Basic and acidic residues" evidence="9">
    <location>
        <begin position="326"/>
        <end position="335"/>
    </location>
</feature>
<evidence type="ECO:0000256" key="1">
    <source>
        <dbReference type="ARBA" id="ARBA00004245"/>
    </source>
</evidence>
<feature type="compositionally biased region" description="Pro residues" evidence="9">
    <location>
        <begin position="113"/>
        <end position="128"/>
    </location>
</feature>
<feature type="compositionally biased region" description="Polar residues" evidence="9">
    <location>
        <begin position="823"/>
        <end position="834"/>
    </location>
</feature>
<keyword evidence="3" id="KW-0344">Guanine-nucleotide releasing factor</keyword>
<feature type="region of interest" description="Disordered" evidence="9">
    <location>
        <begin position="607"/>
        <end position="912"/>
    </location>
</feature>
<keyword evidence="7" id="KW-0206">Cytoskeleton</keyword>
<dbReference type="GO" id="GO:0005085">
    <property type="term" value="F:guanyl-nucleotide exchange factor activity"/>
    <property type="evidence" value="ECO:0007669"/>
    <property type="project" value="UniProtKB-KW"/>
</dbReference>
<dbReference type="PROSITE" id="PS50178">
    <property type="entry name" value="ZF_FYVE"/>
    <property type="match status" value="1"/>
</dbReference>
<keyword evidence="2" id="KW-0963">Cytoplasm</keyword>
<evidence type="ECO:0000256" key="6">
    <source>
        <dbReference type="ARBA" id="ARBA00022833"/>
    </source>
</evidence>
<dbReference type="CDD" id="cd00160">
    <property type="entry name" value="RhoGEF"/>
    <property type="match status" value="1"/>
</dbReference>
<dbReference type="InterPro" id="IPR013083">
    <property type="entry name" value="Znf_RING/FYVE/PHD"/>
</dbReference>
<dbReference type="PROSITE" id="PS50003">
    <property type="entry name" value="PH_DOMAIN"/>
    <property type="match status" value="2"/>
</dbReference>
<feature type="compositionally biased region" description="Basic and acidic residues" evidence="9">
    <location>
        <begin position="450"/>
        <end position="471"/>
    </location>
</feature>
<dbReference type="SUPFAM" id="SSF57903">
    <property type="entry name" value="FYVE/PHD zinc finger"/>
    <property type="match status" value="1"/>
</dbReference>
<comment type="caution">
    <text evidence="13">The sequence shown here is derived from an EMBL/GenBank/DDBJ whole genome shotgun (WGS) entry which is preliminary data.</text>
</comment>
<feature type="compositionally biased region" description="Low complexity" evidence="9">
    <location>
        <begin position="992"/>
        <end position="1005"/>
    </location>
</feature>
<dbReference type="EMBL" id="JAWDGP010003779">
    <property type="protein sequence ID" value="KAK3770960.1"/>
    <property type="molecule type" value="Genomic_DNA"/>
</dbReference>
<dbReference type="GO" id="GO:0008270">
    <property type="term" value="F:zinc ion binding"/>
    <property type="evidence" value="ECO:0007669"/>
    <property type="project" value="UniProtKB-KW"/>
</dbReference>
<feature type="compositionally biased region" description="Polar residues" evidence="9">
    <location>
        <begin position="162"/>
        <end position="182"/>
    </location>
</feature>
<dbReference type="Pfam" id="PF00621">
    <property type="entry name" value="RhoGEF"/>
    <property type="match status" value="1"/>
</dbReference>
<feature type="compositionally biased region" description="Pro residues" evidence="9">
    <location>
        <begin position="836"/>
        <end position="850"/>
    </location>
</feature>
<feature type="domain" description="PH" evidence="10">
    <location>
        <begin position="1694"/>
        <end position="1809"/>
    </location>
</feature>
<dbReference type="Gene3D" id="3.30.40.10">
    <property type="entry name" value="Zinc/RING finger domain, C3HC4 (zinc finger)"/>
    <property type="match status" value="1"/>
</dbReference>